<comment type="caution">
    <text evidence="3">The sequence shown here is derived from an EMBL/GenBank/DDBJ whole genome shotgun (WGS) entry which is preliminary data.</text>
</comment>
<evidence type="ECO:0000313" key="4">
    <source>
        <dbReference type="Proteomes" id="UP000278006"/>
    </source>
</evidence>
<gene>
    <name evidence="3" type="ORF">D8I35_00190</name>
</gene>
<feature type="chain" id="PRO_5018119135" evidence="2">
    <location>
        <begin position="24"/>
        <end position="323"/>
    </location>
</feature>
<sequence>MTHRFKAACVAIGLACTSAAALAQQVTLKAINAFQEGTYFAQNFEAFVKKVNEEGKGLVQIQYIGGPKAIPTLEQPAALRNGVVDMAATTASYAGGIVPEVQALNYATVPFQELRRNGALDYINRLMAEKNLMYFARTGDGVKYHLYLTKPINGPDLKGMKIRIAPNFREFFQSLGATVIQTPPGEVYTALERGVVDGYGWPLLGIFDMGWQQVTKYRVDPGFHNLEMAVQFNLKSWQKLSPEQQAFLERQRDWLEQLALEKSMADVVTDLQRQQDAGIQTITFEGDDAREYLRKSLDTAWAGIIRLSPEHGPQLRELMVAKP</sequence>
<dbReference type="Gene3D" id="3.40.190.170">
    <property type="entry name" value="Bacterial extracellular solute-binding protein, family 7"/>
    <property type="match status" value="1"/>
</dbReference>
<evidence type="ECO:0000256" key="1">
    <source>
        <dbReference type="ARBA" id="ARBA00022729"/>
    </source>
</evidence>
<dbReference type="PANTHER" id="PTHR33376:SF5">
    <property type="entry name" value="EXTRACYTOPLASMIC SOLUTE RECEPTOR PROTEIN"/>
    <property type="match status" value="1"/>
</dbReference>
<evidence type="ECO:0000256" key="2">
    <source>
        <dbReference type="SAM" id="SignalP"/>
    </source>
</evidence>
<feature type="signal peptide" evidence="2">
    <location>
        <begin position="1"/>
        <end position="23"/>
    </location>
</feature>
<proteinExistence type="predicted"/>
<dbReference type="Pfam" id="PF03480">
    <property type="entry name" value="DctP"/>
    <property type="match status" value="1"/>
</dbReference>
<reference evidence="3 4" key="1">
    <citation type="submission" date="2018-10" db="EMBL/GenBank/DDBJ databases">
        <title>Draft genome of Cortibacter populi DSM10536.</title>
        <authorList>
            <person name="Bernier A.-M."/>
            <person name="Bernard K."/>
        </authorList>
    </citation>
    <scope>NUCLEOTIDE SEQUENCE [LARGE SCALE GENOMIC DNA]</scope>
    <source>
        <strain evidence="3 4">DSM 105136</strain>
    </source>
</reference>
<protein>
    <submittedName>
        <fullName evidence="3">ABC transporter substrate-binding protein</fullName>
    </submittedName>
</protein>
<accession>A0A3M6QYB1</accession>
<dbReference type="RefSeq" id="WP_122225730.1">
    <property type="nucleotide sequence ID" value="NZ_RDQO01000001.1"/>
</dbReference>
<dbReference type="GO" id="GO:0055085">
    <property type="term" value="P:transmembrane transport"/>
    <property type="evidence" value="ECO:0007669"/>
    <property type="project" value="InterPro"/>
</dbReference>
<name>A0A3M6QYB1_9BURK</name>
<dbReference type="InterPro" id="IPR038404">
    <property type="entry name" value="TRAP_DctP_sf"/>
</dbReference>
<dbReference type="Proteomes" id="UP000278006">
    <property type="component" value="Unassembled WGS sequence"/>
</dbReference>
<dbReference type="NCBIfam" id="NF037995">
    <property type="entry name" value="TRAP_S1"/>
    <property type="match status" value="1"/>
</dbReference>
<dbReference type="PANTHER" id="PTHR33376">
    <property type="match status" value="1"/>
</dbReference>
<evidence type="ECO:0000313" key="3">
    <source>
        <dbReference type="EMBL" id="RMX07609.1"/>
    </source>
</evidence>
<dbReference type="EMBL" id="RDQO01000001">
    <property type="protein sequence ID" value="RMX07609.1"/>
    <property type="molecule type" value="Genomic_DNA"/>
</dbReference>
<dbReference type="OrthoDB" id="6073716at2"/>
<keyword evidence="1 2" id="KW-0732">Signal</keyword>
<dbReference type="InterPro" id="IPR018389">
    <property type="entry name" value="DctP_fam"/>
</dbReference>
<keyword evidence="4" id="KW-1185">Reference proteome</keyword>
<organism evidence="3 4">
    <name type="scientific">Corticibacter populi</name>
    <dbReference type="NCBI Taxonomy" id="1550736"/>
    <lineage>
        <taxon>Bacteria</taxon>
        <taxon>Pseudomonadati</taxon>
        <taxon>Pseudomonadota</taxon>
        <taxon>Betaproteobacteria</taxon>
        <taxon>Burkholderiales</taxon>
        <taxon>Comamonadaceae</taxon>
        <taxon>Corticibacter</taxon>
    </lineage>
</organism>
<dbReference type="AlphaFoldDB" id="A0A3M6QYB1"/>